<comment type="function">
    <text evidence="5">When phosphorylated, plays a role in filament reorganization.</text>
</comment>
<evidence type="ECO:0000313" key="10">
    <source>
        <dbReference type="RefSeq" id="XP_013875314.1"/>
    </source>
</evidence>
<organism evidence="9 10">
    <name type="scientific">Austrofundulus limnaeus</name>
    <name type="common">Annual killifish</name>
    <dbReference type="NCBI Taxonomy" id="52670"/>
    <lineage>
        <taxon>Eukaryota</taxon>
        <taxon>Metazoa</taxon>
        <taxon>Chordata</taxon>
        <taxon>Craniata</taxon>
        <taxon>Vertebrata</taxon>
        <taxon>Euteleostomi</taxon>
        <taxon>Actinopterygii</taxon>
        <taxon>Neopterygii</taxon>
        <taxon>Teleostei</taxon>
        <taxon>Neoteleostei</taxon>
        <taxon>Acanthomorphata</taxon>
        <taxon>Ovalentaria</taxon>
        <taxon>Atherinomorphae</taxon>
        <taxon>Cyprinodontiformes</taxon>
        <taxon>Rivulidae</taxon>
        <taxon>Austrofundulus</taxon>
    </lineage>
</organism>
<name>A0A2I4C5S3_AUSLI</name>
<dbReference type="Proteomes" id="UP000192220">
    <property type="component" value="Unplaced"/>
</dbReference>
<proteinExistence type="predicted"/>
<keyword evidence="4 7" id="KW-0175">Coiled coil</keyword>
<dbReference type="PANTHER" id="PTHR23239">
    <property type="entry name" value="INTERMEDIATE FILAMENT"/>
    <property type="match status" value="1"/>
</dbReference>
<dbReference type="Gene3D" id="1.20.5.500">
    <property type="entry name" value="Single helix bin"/>
    <property type="match status" value="1"/>
</dbReference>
<reference evidence="10" key="1">
    <citation type="submission" date="2025-08" db="UniProtKB">
        <authorList>
            <consortium name="RefSeq"/>
        </authorList>
    </citation>
    <scope>IDENTIFICATION</scope>
    <source>
        <strain evidence="10">Quisiro</strain>
        <tissue evidence="10">Liver</tissue>
    </source>
</reference>
<feature type="domain" description="IF rod" evidence="8">
    <location>
        <begin position="81"/>
        <end position="393"/>
    </location>
</feature>
<dbReference type="KEGG" id="alim:106525571"/>
<dbReference type="SMART" id="SM01391">
    <property type="entry name" value="Filament"/>
    <property type="match status" value="1"/>
</dbReference>
<dbReference type="Gene3D" id="1.20.5.1160">
    <property type="entry name" value="Vasodilator-stimulated phosphoprotein"/>
    <property type="match status" value="1"/>
</dbReference>
<dbReference type="PRINTS" id="PR01248">
    <property type="entry name" value="TYPE1KERATIN"/>
</dbReference>
<evidence type="ECO:0000256" key="3">
    <source>
        <dbReference type="ARBA" id="ARBA00022754"/>
    </source>
</evidence>
<dbReference type="InParanoid" id="A0A2I4C5S3"/>
<dbReference type="InterPro" id="IPR039008">
    <property type="entry name" value="IF_rod_dom"/>
</dbReference>
<feature type="coiled-coil region" evidence="7">
    <location>
        <begin position="85"/>
        <end position="119"/>
    </location>
</feature>
<feature type="coiled-coil region" evidence="7">
    <location>
        <begin position="312"/>
        <end position="385"/>
    </location>
</feature>
<evidence type="ECO:0000256" key="5">
    <source>
        <dbReference type="ARBA" id="ARBA00037340"/>
    </source>
</evidence>
<evidence type="ECO:0000256" key="6">
    <source>
        <dbReference type="ARBA" id="ARBA00038630"/>
    </source>
</evidence>
<sequence length="435" mass="48689">MEPLIRRQSSQNVGFSGYSGYAGRPVQRAYAHSVSGGAGGHGTKISTSTVTYGTRVGSGFGGGFDYQSSGTAADALAIANEKIAMQHLNDRLASYLETVRSLEKANNSLEIKIRETIEKRGPLESRDYNKYNAVIAELRSKILDMIKGNAQLAIALDNARLASDDFRMKMEYELSMRQTVEADVARLRKLLDDTNVLRMHLEGDIESLKEELITLNKNHKTDVAELRAQITQASVHVDVDAPKGQDLAKIMAEMREKYERIALKNQQELKDWHESQITEVQVQVTESSSALKEAASVMSETRRKYQSMDIDLQSALSLKASLEATLRDVELRYNMEMEKYNAIILRLQDELTQIRTDIHHNTRDYEVLLNIKVKLEAEIAEYRRLLDGGTDLRLEDAVDSKTVQTKVVTVTQTLVDGKVVAESKDIKSSEKVATS</sequence>
<dbReference type="SUPFAM" id="SSF64593">
    <property type="entry name" value="Intermediate filament protein, coiled coil region"/>
    <property type="match status" value="2"/>
</dbReference>
<evidence type="ECO:0000259" key="8">
    <source>
        <dbReference type="PROSITE" id="PS51842"/>
    </source>
</evidence>
<dbReference type="GO" id="GO:0045104">
    <property type="term" value="P:intermediate filament cytoskeleton organization"/>
    <property type="evidence" value="ECO:0007669"/>
    <property type="project" value="TreeGrafter"/>
</dbReference>
<evidence type="ECO:0000313" key="9">
    <source>
        <dbReference type="Proteomes" id="UP000192220"/>
    </source>
</evidence>
<dbReference type="PANTHER" id="PTHR23239:SF349">
    <property type="entry name" value="KERATIN, TYPE I CYTOSKELETAL 18"/>
    <property type="match status" value="1"/>
</dbReference>
<dbReference type="Pfam" id="PF00038">
    <property type="entry name" value="Filament"/>
    <property type="match status" value="1"/>
</dbReference>
<dbReference type="AlphaFoldDB" id="A0A2I4C5S3"/>
<protein>
    <submittedName>
        <fullName evidence="10">Keratin, type I cytoskeletal 18</fullName>
    </submittedName>
</protein>
<dbReference type="GeneID" id="106525571"/>
<dbReference type="GO" id="GO:0005198">
    <property type="term" value="F:structural molecule activity"/>
    <property type="evidence" value="ECO:0007669"/>
    <property type="project" value="InterPro"/>
</dbReference>
<evidence type="ECO:0000256" key="1">
    <source>
        <dbReference type="ARBA" id="ARBA00022553"/>
    </source>
</evidence>
<accession>A0A2I4C5S3</accession>
<dbReference type="STRING" id="52670.A0A2I4C5S3"/>
<dbReference type="GO" id="GO:0045095">
    <property type="term" value="C:keratin filament"/>
    <property type="evidence" value="ECO:0007669"/>
    <property type="project" value="TreeGrafter"/>
</dbReference>
<dbReference type="InterPro" id="IPR002957">
    <property type="entry name" value="Keratin_I"/>
</dbReference>
<keyword evidence="2" id="KW-0416">Keratin</keyword>
<comment type="subunit">
    <text evidence="6">Heterotetramer of two type I and two type II keratins. Keratin-18 associates with keratin-8.</text>
</comment>
<feature type="coiled-coil region" evidence="7">
    <location>
        <begin position="191"/>
        <end position="229"/>
    </location>
</feature>
<dbReference type="Gene3D" id="1.20.5.170">
    <property type="match status" value="1"/>
</dbReference>
<dbReference type="RefSeq" id="XP_013875314.1">
    <property type="nucleotide sequence ID" value="XM_014019860.1"/>
</dbReference>
<keyword evidence="3" id="KW-0403">Intermediate filament</keyword>
<dbReference type="FunFam" id="1.20.5.170:FF:000002">
    <property type="entry name" value="Type I keratin KA11"/>
    <property type="match status" value="1"/>
</dbReference>
<dbReference type="PROSITE" id="PS51842">
    <property type="entry name" value="IF_ROD_2"/>
    <property type="match status" value="1"/>
</dbReference>
<evidence type="ECO:0000256" key="7">
    <source>
        <dbReference type="SAM" id="Coils"/>
    </source>
</evidence>
<evidence type="ECO:0000256" key="4">
    <source>
        <dbReference type="ARBA" id="ARBA00023054"/>
    </source>
</evidence>
<keyword evidence="1" id="KW-0597">Phosphoprotein</keyword>
<dbReference type="OrthoDB" id="2441647at2759"/>
<gene>
    <name evidence="10" type="primary">LOC106525571</name>
</gene>
<keyword evidence="9" id="KW-1185">Reference proteome</keyword>
<evidence type="ECO:0000256" key="2">
    <source>
        <dbReference type="ARBA" id="ARBA00022744"/>
    </source>
</evidence>